<gene>
    <name evidence="2" type="ORF">GCM10011385_02380</name>
</gene>
<reference evidence="2" key="2">
    <citation type="submission" date="2020-09" db="EMBL/GenBank/DDBJ databases">
        <authorList>
            <person name="Sun Q."/>
            <person name="Zhou Y."/>
        </authorList>
    </citation>
    <scope>NUCLEOTIDE SEQUENCE</scope>
    <source>
        <strain evidence="2">CGMCC 1.15320</strain>
    </source>
</reference>
<proteinExistence type="predicted"/>
<keyword evidence="1" id="KW-0812">Transmembrane</keyword>
<feature type="transmembrane region" description="Helical" evidence="1">
    <location>
        <begin position="79"/>
        <end position="98"/>
    </location>
</feature>
<name>A0A916RDE4_9HYPH</name>
<keyword evidence="1" id="KW-1133">Transmembrane helix</keyword>
<keyword evidence="3" id="KW-1185">Reference proteome</keyword>
<dbReference type="RefSeq" id="WP_188719096.1">
    <property type="nucleotide sequence ID" value="NZ_BMIF01000001.1"/>
</dbReference>
<dbReference type="Pfam" id="PF07332">
    <property type="entry name" value="Phage_holin_3_6"/>
    <property type="match status" value="1"/>
</dbReference>
<comment type="caution">
    <text evidence="2">The sequence shown here is derived from an EMBL/GenBank/DDBJ whole genome shotgun (WGS) entry which is preliminary data.</text>
</comment>
<dbReference type="Proteomes" id="UP000636264">
    <property type="component" value="Unassembled WGS sequence"/>
</dbReference>
<feature type="transmembrane region" description="Helical" evidence="1">
    <location>
        <begin position="46"/>
        <end position="73"/>
    </location>
</feature>
<evidence type="ECO:0008006" key="4">
    <source>
        <dbReference type="Google" id="ProtNLM"/>
    </source>
</evidence>
<keyword evidence="1" id="KW-0472">Membrane</keyword>
<organism evidence="2 3">
    <name type="scientific">Nitratireductor aestuarii</name>
    <dbReference type="NCBI Taxonomy" id="1735103"/>
    <lineage>
        <taxon>Bacteria</taxon>
        <taxon>Pseudomonadati</taxon>
        <taxon>Pseudomonadota</taxon>
        <taxon>Alphaproteobacteria</taxon>
        <taxon>Hyphomicrobiales</taxon>
        <taxon>Phyllobacteriaceae</taxon>
        <taxon>Nitratireductor</taxon>
    </lineage>
</organism>
<accession>A0A916RDE4</accession>
<sequence>MNGNDEGRGVMGLVSDLADQASTLVRTEFRLLRTEMSEKFDQVKNGAIEVIAGAICLLVALMVLVQALIIALAEMGLGGGWASLLVGVVLAVLGYIMVKAGSSNMSAANLTPDRTQNQLSQDARAVKEQMR</sequence>
<reference evidence="2" key="1">
    <citation type="journal article" date="2014" name="Int. J. Syst. Evol. Microbiol.">
        <title>Complete genome sequence of Corynebacterium casei LMG S-19264T (=DSM 44701T), isolated from a smear-ripened cheese.</title>
        <authorList>
            <consortium name="US DOE Joint Genome Institute (JGI-PGF)"/>
            <person name="Walter F."/>
            <person name="Albersmeier A."/>
            <person name="Kalinowski J."/>
            <person name="Ruckert C."/>
        </authorList>
    </citation>
    <scope>NUCLEOTIDE SEQUENCE</scope>
    <source>
        <strain evidence="2">CGMCC 1.15320</strain>
    </source>
</reference>
<evidence type="ECO:0000313" key="3">
    <source>
        <dbReference type="Proteomes" id="UP000636264"/>
    </source>
</evidence>
<dbReference type="InterPro" id="IPR009937">
    <property type="entry name" value="Phage_holin_3_6"/>
</dbReference>
<protein>
    <recommendedName>
        <fullName evidence="4">Phage holin family protein</fullName>
    </recommendedName>
</protein>
<dbReference type="AlphaFoldDB" id="A0A916RDE4"/>
<dbReference type="EMBL" id="BMIF01000001">
    <property type="protein sequence ID" value="GGA52582.1"/>
    <property type="molecule type" value="Genomic_DNA"/>
</dbReference>
<evidence type="ECO:0000256" key="1">
    <source>
        <dbReference type="SAM" id="Phobius"/>
    </source>
</evidence>
<evidence type="ECO:0000313" key="2">
    <source>
        <dbReference type="EMBL" id="GGA52582.1"/>
    </source>
</evidence>